<name>A0ABD7L5S8_9BURK</name>
<protein>
    <submittedName>
        <fullName evidence="1">Uncharacterized protein</fullName>
    </submittedName>
</protein>
<dbReference type="AlphaFoldDB" id="A0ABD7L5S8"/>
<sequence>MLACGAEADGKGSMIAPRVCLHANAAPRAPIGAGGPRGFSARASFLPI</sequence>
<organism evidence="1 2">
    <name type="scientific">Burkholderia multivorans</name>
    <dbReference type="NCBI Taxonomy" id="87883"/>
    <lineage>
        <taxon>Bacteria</taxon>
        <taxon>Pseudomonadati</taxon>
        <taxon>Pseudomonadota</taxon>
        <taxon>Betaproteobacteria</taxon>
        <taxon>Burkholderiales</taxon>
        <taxon>Burkholderiaceae</taxon>
        <taxon>Burkholderia</taxon>
        <taxon>Burkholderia cepacia complex</taxon>
    </lineage>
</organism>
<evidence type="ECO:0000313" key="1">
    <source>
        <dbReference type="EMBL" id="SAJ94821.1"/>
    </source>
</evidence>
<accession>A0ABD7L5S8</accession>
<reference evidence="1 2" key="1">
    <citation type="submission" date="2016-04" db="EMBL/GenBank/DDBJ databases">
        <authorList>
            <person name="Peeters C."/>
        </authorList>
    </citation>
    <scope>NUCLEOTIDE SEQUENCE [LARGE SCALE GENOMIC DNA]</scope>
    <source>
        <strain evidence="1">LMG 29311</strain>
    </source>
</reference>
<comment type="caution">
    <text evidence="1">The sequence shown here is derived from an EMBL/GenBank/DDBJ whole genome shotgun (WGS) entry which is preliminary data.</text>
</comment>
<evidence type="ECO:0000313" key="2">
    <source>
        <dbReference type="Proteomes" id="UP000196218"/>
    </source>
</evidence>
<gene>
    <name evidence="1" type="ORF">UA18_00883</name>
</gene>
<dbReference type="EMBL" id="FKJW01000002">
    <property type="protein sequence ID" value="SAJ94821.1"/>
    <property type="molecule type" value="Genomic_DNA"/>
</dbReference>
<dbReference type="Proteomes" id="UP000196218">
    <property type="component" value="Unassembled WGS sequence"/>
</dbReference>
<proteinExistence type="predicted"/>